<sequence>MPFFLKPCLKIRKKKKNKKVKSTTYFKSYLDKESPIQSELTLASTSNSAASSEIKENGCSIEAKLEIAESHSEHEERRETEESDDEAHSSERDILDILDSAVEQLSDERSISDEDNRYCIMSSSSRFDEANGDIQLKRLLTQSVDNLETMVNGGNKELFLNNREKEMNGSLITASNRAEESKTSENNYMKAVPVEMKDILKGTDGSNVNIIKLKPKEVCNANITDLVCLPQQVTEIKCQEPTAVKECSIKNNLSRYITNPSVEKYYQSSETGNYALENFEKLDSSIANNSELWKKGYFKSNTSIDAENEIPDTITSDNIIDSNKECNINSYQFFDSELSKALERSLGIEHVTFNIESSDKDEEKLFPGDSIKYYSDSSCLEKTSMQNKKQDIIMNPSENIKLRVGDNICDSLTKKEINDDIKIKVDSLINNQIQNDVNTKLEQSSILVECSGDHIVNLPDLPDKQISCRLAENIAQNQSLNPVTDYVDLNGEQKERSNNRKSNLHSKRRRSRNVLLNSLSIKLSPEDERHQVHPIGQHNPPYISSEECIQKSCETNQIHNCTSSKFKIKSNDSMKEEIVEHAFVCEDGPFKIEETDLNIKCKNEFYANEREIMAPILKEKFRNIKNSFSNNNLFLNENQTNEFDETVDKNLMETRNNSFLQKNIELSTQLTHGEELQLCEMIKKLIKFVRVEVTQYIQLNSVKSYSLKNFMEELLFDYAFYKDGIDDGVLENGKQFTNEFLNGDEINIQGNCESNIKIKEIENPFHLEITIPPIFTKDNDMHQNSEYMDNVCQYNNVENFQYYDTLAYTDSELPWLDTNCCDSEQQINASNLQSKGSSLSRTFNDNQELVQNENIIDESLLSTLDESLAMEELLKSEIKKQGVQSNSLILRKDLENEVSIDISEKRESCLKNENLMVYKMECHEDRNIPSSLNDSQYFIYEEMDSFAKCENNKILRSPASSEGGDIGDKGNESYQYPKNLLTETSLSYCERCSEEDDDDDINIPDKMPFSNFTKQNAERNNLNRQDIQNDLTFILSPRKENAPIQCNMTVSKDKEGNPSYVLSPISVQVTRKDIERKEHGFPKKREATSKTSVEELLETYRRHRLYLAEMKKVEEQRLRNLELYNHYKDEALKPMKQHTRIIPIQPSQSFEFTLSGLDDTPKHSKKRQIKSKKSIAQTYISPRRARKCILSSPSTDRDFTSYPSSLGSSVHDLDIIEAKSPKGNQISRKKDNYVFSPKPNIYDSPIRKRILTESKAIRSPKYPMRVGQTSSKEMLGHKVSPHKIIVNRPKVYFVRRSPSGHIKKEKGVRCSIENSKSMEDYRRYFTSPNSDYMASDELNSKFDRKFRRYAKRGRITGDLISYRRSTEWLKDAGIVGKVMTAQEADKAFKCAAGSSFPGKSGKLKPLSLSPPSNYWYRDNRPDDYLKGNGYAITWCLRVKP</sequence>
<feature type="region of interest" description="Disordered" evidence="1">
    <location>
        <begin position="67"/>
        <end position="91"/>
    </location>
</feature>
<gene>
    <name evidence="2" type="primary">AVEN_19790_1</name>
    <name evidence="2" type="ORF">TNIN_264981</name>
</gene>
<evidence type="ECO:0000256" key="1">
    <source>
        <dbReference type="SAM" id="MobiDB-lite"/>
    </source>
</evidence>
<keyword evidence="3" id="KW-1185">Reference proteome</keyword>
<accession>A0A8X7BRY2</accession>
<protein>
    <submittedName>
        <fullName evidence="2">Uncharacterized protein</fullName>
    </submittedName>
</protein>
<dbReference type="EMBL" id="BMAV01002565">
    <property type="protein sequence ID" value="GFY41535.1"/>
    <property type="molecule type" value="Genomic_DNA"/>
</dbReference>
<proteinExistence type="predicted"/>
<comment type="caution">
    <text evidence="2">The sequence shown here is derived from an EMBL/GenBank/DDBJ whole genome shotgun (WGS) entry which is preliminary data.</text>
</comment>
<evidence type="ECO:0000313" key="2">
    <source>
        <dbReference type="EMBL" id="GFY41535.1"/>
    </source>
</evidence>
<reference evidence="2" key="1">
    <citation type="submission" date="2020-08" db="EMBL/GenBank/DDBJ databases">
        <title>Multicomponent nature underlies the extraordinary mechanical properties of spider dragline silk.</title>
        <authorList>
            <person name="Kono N."/>
            <person name="Nakamura H."/>
            <person name="Mori M."/>
            <person name="Yoshida Y."/>
            <person name="Ohtoshi R."/>
            <person name="Malay A.D."/>
            <person name="Moran D.A.P."/>
            <person name="Tomita M."/>
            <person name="Numata K."/>
            <person name="Arakawa K."/>
        </authorList>
    </citation>
    <scope>NUCLEOTIDE SEQUENCE</scope>
</reference>
<dbReference type="Proteomes" id="UP000886998">
    <property type="component" value="Unassembled WGS sequence"/>
</dbReference>
<feature type="region of interest" description="Disordered" evidence="1">
    <location>
        <begin position="490"/>
        <end position="509"/>
    </location>
</feature>
<evidence type="ECO:0000313" key="3">
    <source>
        <dbReference type="Proteomes" id="UP000886998"/>
    </source>
</evidence>
<organism evidence="2 3">
    <name type="scientific">Trichonephila inaurata madagascariensis</name>
    <dbReference type="NCBI Taxonomy" id="2747483"/>
    <lineage>
        <taxon>Eukaryota</taxon>
        <taxon>Metazoa</taxon>
        <taxon>Ecdysozoa</taxon>
        <taxon>Arthropoda</taxon>
        <taxon>Chelicerata</taxon>
        <taxon>Arachnida</taxon>
        <taxon>Araneae</taxon>
        <taxon>Araneomorphae</taxon>
        <taxon>Entelegynae</taxon>
        <taxon>Araneoidea</taxon>
        <taxon>Nephilidae</taxon>
        <taxon>Trichonephila</taxon>
        <taxon>Trichonephila inaurata</taxon>
    </lineage>
</organism>
<dbReference type="OrthoDB" id="6436597at2759"/>
<name>A0A8X7BRY2_9ARAC</name>